<gene>
    <name evidence="3" type="ORF">FB459_3064</name>
</gene>
<dbReference type="InterPro" id="IPR051912">
    <property type="entry name" value="Alkylbase_DNA_Glycosylase/TA"/>
</dbReference>
<reference evidence="3 4" key="1">
    <citation type="submission" date="2019-06" db="EMBL/GenBank/DDBJ databases">
        <title>Sequencing the genomes of 1000 actinobacteria strains.</title>
        <authorList>
            <person name="Klenk H.-P."/>
        </authorList>
    </citation>
    <scope>NUCLEOTIDE SEQUENCE [LARGE SCALE GENOMIC DNA]</scope>
    <source>
        <strain evidence="3 4">DSM 19828</strain>
    </source>
</reference>
<dbReference type="SUPFAM" id="SSF48150">
    <property type="entry name" value="DNA-glycosylase"/>
    <property type="match status" value="1"/>
</dbReference>
<dbReference type="GO" id="GO:0005737">
    <property type="term" value="C:cytoplasm"/>
    <property type="evidence" value="ECO:0007669"/>
    <property type="project" value="TreeGrafter"/>
</dbReference>
<dbReference type="GO" id="GO:0006307">
    <property type="term" value="P:DNA alkylation repair"/>
    <property type="evidence" value="ECO:0007669"/>
    <property type="project" value="TreeGrafter"/>
</dbReference>
<dbReference type="GO" id="GO:0032993">
    <property type="term" value="C:protein-DNA complex"/>
    <property type="evidence" value="ECO:0007669"/>
    <property type="project" value="TreeGrafter"/>
</dbReference>
<organism evidence="3 4">
    <name type="scientific">Yimella lutea</name>
    <dbReference type="NCBI Taxonomy" id="587872"/>
    <lineage>
        <taxon>Bacteria</taxon>
        <taxon>Bacillati</taxon>
        <taxon>Actinomycetota</taxon>
        <taxon>Actinomycetes</taxon>
        <taxon>Micrococcales</taxon>
        <taxon>Dermacoccaceae</taxon>
        <taxon>Yimella</taxon>
    </lineage>
</organism>
<keyword evidence="2" id="KW-0234">DNA repair</keyword>
<accession>A0A542EJI6</accession>
<dbReference type="GO" id="GO:0032131">
    <property type="term" value="F:alkylated DNA binding"/>
    <property type="evidence" value="ECO:0007669"/>
    <property type="project" value="TreeGrafter"/>
</dbReference>
<evidence type="ECO:0008006" key="5">
    <source>
        <dbReference type="Google" id="ProtNLM"/>
    </source>
</evidence>
<evidence type="ECO:0000256" key="2">
    <source>
        <dbReference type="ARBA" id="ARBA00023204"/>
    </source>
</evidence>
<evidence type="ECO:0000313" key="4">
    <source>
        <dbReference type="Proteomes" id="UP000320806"/>
    </source>
</evidence>
<dbReference type="Proteomes" id="UP000320806">
    <property type="component" value="Unassembled WGS sequence"/>
</dbReference>
<keyword evidence="4" id="KW-1185">Reference proteome</keyword>
<dbReference type="RefSeq" id="WP_239701332.1">
    <property type="nucleotide sequence ID" value="NZ_BAABCI010000036.1"/>
</dbReference>
<dbReference type="GO" id="GO:0043916">
    <property type="term" value="F:DNA-7-methylguanine glycosylase activity"/>
    <property type="evidence" value="ECO:0007669"/>
    <property type="project" value="TreeGrafter"/>
</dbReference>
<protein>
    <recommendedName>
        <fullName evidence="5">3-methyladenine DNA glycosylase/8-oxoguanine DNA glycosylase</fullName>
    </recommendedName>
</protein>
<dbReference type="GO" id="GO:0008725">
    <property type="term" value="F:DNA-3-methyladenine glycosylase activity"/>
    <property type="evidence" value="ECO:0007669"/>
    <property type="project" value="TreeGrafter"/>
</dbReference>
<comment type="caution">
    <text evidence="3">The sequence shown here is derived from an EMBL/GenBank/DDBJ whole genome shotgun (WGS) entry which is preliminary data.</text>
</comment>
<proteinExistence type="predicted"/>
<keyword evidence="1" id="KW-0227">DNA damage</keyword>
<dbReference type="EMBL" id="VFMO01000001">
    <property type="protein sequence ID" value="TQJ15508.1"/>
    <property type="molecule type" value="Genomic_DNA"/>
</dbReference>
<evidence type="ECO:0000313" key="3">
    <source>
        <dbReference type="EMBL" id="TQJ15508.1"/>
    </source>
</evidence>
<evidence type="ECO:0000256" key="1">
    <source>
        <dbReference type="ARBA" id="ARBA00022763"/>
    </source>
</evidence>
<dbReference type="Gene3D" id="1.10.340.30">
    <property type="entry name" value="Hypothetical protein, domain 2"/>
    <property type="match status" value="1"/>
</dbReference>
<dbReference type="PANTHER" id="PTHR43003:SF6">
    <property type="entry name" value="DNA GLYCOSYLASE"/>
    <property type="match status" value="1"/>
</dbReference>
<dbReference type="GO" id="GO:0006285">
    <property type="term" value="P:base-excision repair, AP site formation"/>
    <property type="evidence" value="ECO:0007669"/>
    <property type="project" value="TreeGrafter"/>
</dbReference>
<dbReference type="PANTHER" id="PTHR43003">
    <property type="entry name" value="DNA-3-METHYLADENINE GLYCOSYLASE"/>
    <property type="match status" value="1"/>
</dbReference>
<dbReference type="InterPro" id="IPR011257">
    <property type="entry name" value="DNA_glycosylase"/>
</dbReference>
<sequence>MTGRRDERLDTDFAPGRPVPLRAIIGSLRRGAGDPTWLQTGEGIWRACVTPEGPVSMLLRVDRTGVGDRVVARAHGPGSSWMLARLPSLLGADDPAHEFVPHHDVIAEAFAQQRDWRLGRTGLVIDALVPAIIEQRVTGKQAFGGYRMLVRRFGSPAPGPAADLGLRTPPSADGWAKIPSWEWLRAGVDAQRADTIMRAMRVAHALEKCADLPREEAWKRLRSVPGIGVWTTAEVAQRALGDADAVSFGDYHVAKDIGYALTGRPVDDLQLAELLKPYAGHRYRVQYLVNAAGLNRPRRGPRLSLPTHLPSRM</sequence>
<dbReference type="AlphaFoldDB" id="A0A542EJI6"/>
<name>A0A542EJI6_9MICO</name>